<dbReference type="CDD" id="cd04301">
    <property type="entry name" value="NAT_SF"/>
    <property type="match status" value="1"/>
</dbReference>
<keyword evidence="2" id="KW-0012">Acyltransferase</keyword>
<sequence>MVNSKAKNNQEDGIKFPQMKNIHIRCMEKGEEDQVAKILVHGFSNELLYDENSTKNIIVTVDKNNKQIAGICKVQDSNSLGKKLSLFEILKTIPIRTAFWIIMTFSSFDKVCDLILEDEQVVESLTIHDNYKKQGIGKNLLRHAECMAKQRKSKKISLFVYEENPIAIKLYKNEGYVITHTIYDLKSLTFGNETSLKMEKTI</sequence>
<evidence type="ECO:0000313" key="5">
    <source>
        <dbReference type="Proteomes" id="UP000549394"/>
    </source>
</evidence>
<dbReference type="InterPro" id="IPR000182">
    <property type="entry name" value="GNAT_dom"/>
</dbReference>
<evidence type="ECO:0000256" key="1">
    <source>
        <dbReference type="ARBA" id="ARBA00022679"/>
    </source>
</evidence>
<proteinExistence type="predicted"/>
<dbReference type="GO" id="GO:0016747">
    <property type="term" value="F:acyltransferase activity, transferring groups other than amino-acyl groups"/>
    <property type="evidence" value="ECO:0007669"/>
    <property type="project" value="InterPro"/>
</dbReference>
<dbReference type="Pfam" id="PF00583">
    <property type="entry name" value="Acetyltransf_1"/>
    <property type="match status" value="1"/>
</dbReference>
<dbReference type="InterPro" id="IPR050680">
    <property type="entry name" value="YpeA/RimI_acetyltransf"/>
</dbReference>
<dbReference type="AlphaFoldDB" id="A0A7I8WDT3"/>
<dbReference type="PANTHER" id="PTHR43420:SF47">
    <property type="entry name" value="N-ACETYLTRANSFERASE DOMAIN-CONTAINING PROTEIN"/>
    <property type="match status" value="1"/>
</dbReference>
<dbReference type="PANTHER" id="PTHR43420">
    <property type="entry name" value="ACETYLTRANSFERASE"/>
    <property type="match status" value="1"/>
</dbReference>
<protein>
    <submittedName>
        <fullName evidence="4">DgyrCDS14486</fullName>
    </submittedName>
</protein>
<keyword evidence="5" id="KW-1185">Reference proteome</keyword>
<dbReference type="Proteomes" id="UP000549394">
    <property type="component" value="Unassembled WGS sequence"/>
</dbReference>
<gene>
    <name evidence="4" type="ORF">DGYR_LOCUS13585</name>
</gene>
<organism evidence="4 5">
    <name type="scientific">Dimorphilus gyrociliatus</name>
    <dbReference type="NCBI Taxonomy" id="2664684"/>
    <lineage>
        <taxon>Eukaryota</taxon>
        <taxon>Metazoa</taxon>
        <taxon>Spiralia</taxon>
        <taxon>Lophotrochozoa</taxon>
        <taxon>Annelida</taxon>
        <taxon>Polychaeta</taxon>
        <taxon>Polychaeta incertae sedis</taxon>
        <taxon>Dinophilidae</taxon>
        <taxon>Dimorphilus</taxon>
    </lineage>
</organism>
<name>A0A7I8WDT3_9ANNE</name>
<keyword evidence="1" id="KW-0808">Transferase</keyword>
<dbReference type="InterPro" id="IPR016181">
    <property type="entry name" value="Acyl_CoA_acyltransferase"/>
</dbReference>
<dbReference type="PROSITE" id="PS51186">
    <property type="entry name" value="GNAT"/>
    <property type="match status" value="1"/>
</dbReference>
<feature type="domain" description="N-acetyltransferase" evidence="3">
    <location>
        <begin position="22"/>
        <end position="202"/>
    </location>
</feature>
<evidence type="ECO:0000259" key="3">
    <source>
        <dbReference type="PROSITE" id="PS51186"/>
    </source>
</evidence>
<accession>A0A7I8WDT3</accession>
<evidence type="ECO:0000256" key="2">
    <source>
        <dbReference type="ARBA" id="ARBA00023315"/>
    </source>
</evidence>
<comment type="caution">
    <text evidence="4">The sequence shown here is derived from an EMBL/GenBank/DDBJ whole genome shotgun (WGS) entry which is preliminary data.</text>
</comment>
<dbReference type="EMBL" id="CAJFCJ010000043">
    <property type="protein sequence ID" value="CAD5126337.1"/>
    <property type="molecule type" value="Genomic_DNA"/>
</dbReference>
<dbReference type="OrthoDB" id="41532at2759"/>
<evidence type="ECO:0000313" key="4">
    <source>
        <dbReference type="EMBL" id="CAD5126337.1"/>
    </source>
</evidence>
<dbReference type="SUPFAM" id="SSF55729">
    <property type="entry name" value="Acyl-CoA N-acyltransferases (Nat)"/>
    <property type="match status" value="1"/>
</dbReference>
<reference evidence="4 5" key="1">
    <citation type="submission" date="2020-08" db="EMBL/GenBank/DDBJ databases">
        <authorList>
            <person name="Hejnol A."/>
        </authorList>
    </citation>
    <scope>NUCLEOTIDE SEQUENCE [LARGE SCALE GENOMIC DNA]</scope>
</reference>
<dbReference type="Gene3D" id="3.40.630.30">
    <property type="match status" value="1"/>
</dbReference>